<evidence type="ECO:0000313" key="3">
    <source>
        <dbReference type="Proteomes" id="UP000306635"/>
    </source>
</evidence>
<reference evidence="2 3" key="1">
    <citation type="submission" date="2019-04" db="EMBL/GenBank/DDBJ databases">
        <authorList>
            <person name="Li M."/>
        </authorList>
    </citation>
    <scope>NUCLEOTIDE SEQUENCE [LARGE SCALE GENOMIC DNA]</scope>
    <source>
        <strain evidence="2 3">LAM1902</strain>
    </source>
</reference>
<proteinExistence type="predicted"/>
<evidence type="ECO:0000313" key="2">
    <source>
        <dbReference type="EMBL" id="TLX70126.1"/>
    </source>
</evidence>
<accession>A0A5R9QKZ8</accession>
<protein>
    <submittedName>
        <fullName evidence="2">Uncharacterized protein</fullName>
    </submittedName>
</protein>
<gene>
    <name evidence="2" type="ORF">FAS41_28970</name>
</gene>
<organism evidence="2 3">
    <name type="scientific">Pseudomonas nicosulfuronedens</name>
    <dbReference type="NCBI Taxonomy" id="2571105"/>
    <lineage>
        <taxon>Bacteria</taxon>
        <taxon>Pseudomonadati</taxon>
        <taxon>Pseudomonadota</taxon>
        <taxon>Gammaproteobacteria</taxon>
        <taxon>Pseudomonadales</taxon>
        <taxon>Pseudomonadaceae</taxon>
        <taxon>Pseudomonas</taxon>
    </lineage>
</organism>
<feature type="compositionally biased region" description="Basic residues" evidence="1">
    <location>
        <begin position="1"/>
        <end position="12"/>
    </location>
</feature>
<feature type="compositionally biased region" description="Basic and acidic residues" evidence="1">
    <location>
        <begin position="15"/>
        <end position="27"/>
    </location>
</feature>
<dbReference type="OrthoDB" id="8612200at2"/>
<evidence type="ECO:0000256" key="1">
    <source>
        <dbReference type="SAM" id="MobiDB-lite"/>
    </source>
</evidence>
<name>A0A5R9QKZ8_9PSED</name>
<dbReference type="RefSeq" id="WP_138526735.1">
    <property type="nucleotide sequence ID" value="NZ_SWDV01000058.1"/>
</dbReference>
<keyword evidence="3" id="KW-1185">Reference proteome</keyword>
<dbReference type="EMBL" id="SWDV01000058">
    <property type="protein sequence ID" value="TLX70126.1"/>
    <property type="molecule type" value="Genomic_DNA"/>
</dbReference>
<dbReference type="AlphaFoldDB" id="A0A5R9QKZ8"/>
<comment type="caution">
    <text evidence="2">The sequence shown here is derived from an EMBL/GenBank/DDBJ whole genome shotgun (WGS) entry which is preliminary data.</text>
</comment>
<feature type="region of interest" description="Disordered" evidence="1">
    <location>
        <begin position="1"/>
        <end position="27"/>
    </location>
</feature>
<dbReference type="Proteomes" id="UP000306635">
    <property type="component" value="Unassembled WGS sequence"/>
</dbReference>
<sequence length="64" mass="7798">MERTRAWRRSQANKHSAEKLPRPLRPRPEKNWKLLYTRADKLIRARQLGMSYPIRSVRQLLDQE</sequence>